<comment type="similarity">
    <text evidence="2 6">Belongs to the eukaryotic RPC34/RPC39 RNA polymerase subunit family.</text>
</comment>
<dbReference type="SUPFAM" id="SSF46785">
    <property type="entry name" value="Winged helix' DNA-binding domain"/>
    <property type="match status" value="1"/>
</dbReference>
<evidence type="ECO:0000256" key="5">
    <source>
        <dbReference type="ARBA" id="ARBA00023242"/>
    </source>
</evidence>
<dbReference type="GeneID" id="87893230"/>
<evidence type="ECO:0000256" key="3">
    <source>
        <dbReference type="ARBA" id="ARBA00022478"/>
    </source>
</evidence>
<keyword evidence="4 6" id="KW-0804">Transcription</keyword>
<evidence type="ECO:0000256" key="1">
    <source>
        <dbReference type="ARBA" id="ARBA00004123"/>
    </source>
</evidence>
<sequence>MAAPNSEADQAKLQIFKDELYDTIREHGSETRVFSQADLNGLGVIPNNDVRILVDVIQMLTNEKLLIGVHLPGGELGWKWRSREDAKKYTSLPDEPTRLVYGEIDQAGQDGVWIRHIKLRINIQDATLKACIKFLESKGFISSMTNVEMPNRKMYIRADLKPSERATGGPWFTDGELDEAFIKVIEGIIFEYIKTRSAYFSRGAVLPQRQPKKGVVTGDARGVKRTATDISNDDATPAPAPATKAAPPPPKGKPMYLPMPAGYKKYPTVNDITEFIHNQKVSTAMLGVADIQALVDVLVFDGLIEPIQVHNRKGYRVVRPTKQDTVSYAKRQQDRESHPESGDIVLGPPPLSSAVTEAPCGKCPVFELCQEGGPVAPSTCVYFQEWLGLKEPAVATANGTAPP</sequence>
<evidence type="ECO:0000256" key="7">
    <source>
        <dbReference type="SAM" id="MobiDB-lite"/>
    </source>
</evidence>
<feature type="compositionally biased region" description="Basic and acidic residues" evidence="7">
    <location>
        <begin position="331"/>
        <end position="341"/>
    </location>
</feature>
<comment type="subcellular location">
    <subcellularLocation>
        <location evidence="1 6">Nucleus</location>
    </subcellularLocation>
</comment>
<dbReference type="Proteomes" id="UP001322138">
    <property type="component" value="Unassembled WGS sequence"/>
</dbReference>
<reference evidence="8 9" key="1">
    <citation type="journal article" date="2023" name="bioRxiv">
        <title>High-quality genome assemblies of four members of thePodospora anserinaspecies complex.</title>
        <authorList>
            <person name="Ament-Velasquez S.L."/>
            <person name="Vogan A.A."/>
            <person name="Wallerman O."/>
            <person name="Hartmann F."/>
            <person name="Gautier V."/>
            <person name="Silar P."/>
            <person name="Giraud T."/>
            <person name="Johannesson H."/>
        </authorList>
    </citation>
    <scope>NUCLEOTIDE SEQUENCE [LARGE SCALE GENOMIC DNA]</scope>
    <source>
        <strain evidence="8 9">CBS 112042</strain>
    </source>
</reference>
<dbReference type="InterPro" id="IPR036390">
    <property type="entry name" value="WH_DNA-bd_sf"/>
</dbReference>
<feature type="region of interest" description="Disordered" evidence="7">
    <location>
        <begin position="224"/>
        <end position="253"/>
    </location>
</feature>
<evidence type="ECO:0000256" key="6">
    <source>
        <dbReference type="PIRNR" id="PIRNR028763"/>
    </source>
</evidence>
<dbReference type="InterPro" id="IPR016049">
    <property type="entry name" value="RNA_pol_Rpc34-like"/>
</dbReference>
<dbReference type="InterPro" id="IPR036388">
    <property type="entry name" value="WH-like_DNA-bd_sf"/>
</dbReference>
<name>A0ABR0FXU3_9PEZI</name>
<feature type="region of interest" description="Disordered" evidence="7">
    <location>
        <begin position="324"/>
        <end position="347"/>
    </location>
</feature>
<dbReference type="PANTHER" id="PTHR12780">
    <property type="entry name" value="RNA POLYMERASE III DNA DIRECTED , 39KD SUBUNIT-RELATED"/>
    <property type="match status" value="1"/>
</dbReference>
<proteinExistence type="inferred from homology"/>
<evidence type="ECO:0000256" key="4">
    <source>
        <dbReference type="ARBA" id="ARBA00023163"/>
    </source>
</evidence>
<dbReference type="Gene3D" id="1.10.10.10">
    <property type="entry name" value="Winged helix-like DNA-binding domain superfamily/Winged helix DNA-binding domain"/>
    <property type="match status" value="1"/>
</dbReference>
<feature type="compositionally biased region" description="Low complexity" evidence="7">
    <location>
        <begin position="235"/>
        <end position="245"/>
    </location>
</feature>
<keyword evidence="5 6" id="KW-0539">Nucleus</keyword>
<keyword evidence="3 6" id="KW-0240">DNA-directed RNA polymerase</keyword>
<accession>A0ABR0FXU3</accession>
<organism evidence="8 9">
    <name type="scientific">Podospora bellae-mahoneyi</name>
    <dbReference type="NCBI Taxonomy" id="2093777"/>
    <lineage>
        <taxon>Eukaryota</taxon>
        <taxon>Fungi</taxon>
        <taxon>Dikarya</taxon>
        <taxon>Ascomycota</taxon>
        <taxon>Pezizomycotina</taxon>
        <taxon>Sordariomycetes</taxon>
        <taxon>Sordariomycetidae</taxon>
        <taxon>Sordariales</taxon>
        <taxon>Podosporaceae</taxon>
        <taxon>Podospora</taxon>
    </lineage>
</organism>
<comment type="function">
    <text evidence="6">DNA-dependent RNA polymerase catalyzes the transcription of DNA into RNA using the four ribonucleoside triphosphates as substrates. Specific peripheric component of RNA polymerase III which synthesizes small RNAs, such as 5S rRNA and tRNAs.</text>
</comment>
<dbReference type="EMBL" id="JAFFGZ010000001">
    <property type="protein sequence ID" value="KAK4647840.1"/>
    <property type="molecule type" value="Genomic_DNA"/>
</dbReference>
<gene>
    <name evidence="8" type="primary">RPC34</name>
    <name evidence="8" type="ORF">QC761_104910</name>
</gene>
<dbReference type="PIRSF" id="PIRSF028763">
    <property type="entry name" value="RNA_pol_Rpc34"/>
    <property type="match status" value="1"/>
</dbReference>
<keyword evidence="9" id="KW-1185">Reference proteome</keyword>
<dbReference type="Pfam" id="PF05158">
    <property type="entry name" value="RNA_pol_Rpc34"/>
    <property type="match status" value="1"/>
</dbReference>
<protein>
    <recommendedName>
        <fullName evidence="6">DNA-directed RNA polymerase III subunit RPC6</fullName>
        <shortName evidence="6">RNA polymerase III subunit C6</shortName>
    </recommendedName>
</protein>
<dbReference type="RefSeq" id="XP_062736816.1">
    <property type="nucleotide sequence ID" value="XM_062873748.1"/>
</dbReference>
<comment type="caution">
    <text evidence="8">The sequence shown here is derived from an EMBL/GenBank/DDBJ whole genome shotgun (WGS) entry which is preliminary data.</text>
</comment>
<evidence type="ECO:0000313" key="9">
    <source>
        <dbReference type="Proteomes" id="UP001322138"/>
    </source>
</evidence>
<evidence type="ECO:0000313" key="8">
    <source>
        <dbReference type="EMBL" id="KAK4647840.1"/>
    </source>
</evidence>
<evidence type="ECO:0000256" key="2">
    <source>
        <dbReference type="ARBA" id="ARBA00011038"/>
    </source>
</evidence>
<dbReference type="InterPro" id="IPR007832">
    <property type="entry name" value="RNA_pol_Rpc34"/>
</dbReference>